<evidence type="ECO:0000256" key="1">
    <source>
        <dbReference type="ARBA" id="ARBA00001049"/>
    </source>
</evidence>
<dbReference type="InterPro" id="IPR043138">
    <property type="entry name" value="GGT_lsub"/>
</dbReference>
<dbReference type="FunFam" id="3.60.20.40:FF:000001">
    <property type="entry name" value="Gamma-glutamyltranspeptidase 1"/>
    <property type="match status" value="1"/>
</dbReference>
<dbReference type="EC" id="3.4.19.13" evidence="13"/>
<keyword evidence="6 13" id="KW-0808">Transferase</keyword>
<evidence type="ECO:0000256" key="9">
    <source>
        <dbReference type="ARBA" id="ARBA00023315"/>
    </source>
</evidence>
<dbReference type="InterPro" id="IPR043137">
    <property type="entry name" value="GGT_ssub_C"/>
</dbReference>
<evidence type="ECO:0000256" key="12">
    <source>
        <dbReference type="PIRSR" id="PIRSR600101-2"/>
    </source>
</evidence>
<gene>
    <name evidence="15" type="ORF">C2G38_2252217</name>
</gene>
<dbReference type="EC" id="2.3.2.2" evidence="13"/>
<comment type="caution">
    <text evidence="15">The sequence shown here is derived from an EMBL/GenBank/DDBJ whole genome shotgun (WGS) entry which is preliminary data.</text>
</comment>
<dbReference type="GO" id="GO:0103068">
    <property type="term" value="F:leukotriene C4 gamma-glutamyl transferase activity"/>
    <property type="evidence" value="ECO:0007669"/>
    <property type="project" value="UniProtKB-EC"/>
</dbReference>
<evidence type="ECO:0000256" key="13">
    <source>
        <dbReference type="RuleBase" id="RU368068"/>
    </source>
</evidence>
<keyword evidence="16" id="KW-1185">Reference proteome</keyword>
<evidence type="ECO:0000313" key="16">
    <source>
        <dbReference type="Proteomes" id="UP000266673"/>
    </source>
</evidence>
<comment type="function">
    <text evidence="13">Cleaves the gamma-glutamyl peptide bond of glutathione and glutathione conjugates.</text>
</comment>
<feature type="binding site" evidence="12">
    <location>
        <position position="446"/>
    </location>
    <ligand>
        <name>L-glutamate</name>
        <dbReference type="ChEBI" id="CHEBI:29985"/>
    </ligand>
</feature>
<dbReference type="PRINTS" id="PR01210">
    <property type="entry name" value="GGTRANSPTASE"/>
</dbReference>
<dbReference type="AlphaFoldDB" id="A0A397UD52"/>
<evidence type="ECO:0000256" key="8">
    <source>
        <dbReference type="ARBA" id="ARBA00023180"/>
    </source>
</evidence>
<accession>A0A397UD52</accession>
<comment type="similarity">
    <text evidence="4">Belongs to the gamma-glutamyltransferase family.</text>
</comment>
<evidence type="ECO:0000256" key="5">
    <source>
        <dbReference type="ARBA" id="ARBA00022670"/>
    </source>
</evidence>
<protein>
    <recommendedName>
        <fullName evidence="13">Glutathione hydrolase</fullName>
        <ecNumber evidence="13">2.3.2.2</ecNumber>
        <ecNumber evidence="13">3.4.19.13</ecNumber>
    </recommendedName>
    <alternativeName>
        <fullName evidence="13">Gamma-glutamyltransferase</fullName>
    </alternativeName>
    <alternativeName>
        <fullName evidence="13">Gamma-glutamyltranspeptidase</fullName>
    </alternativeName>
</protein>
<dbReference type="Gene3D" id="1.10.246.130">
    <property type="match status" value="1"/>
</dbReference>
<dbReference type="PANTHER" id="PTHR11686">
    <property type="entry name" value="GAMMA GLUTAMYL TRANSPEPTIDASE"/>
    <property type="match status" value="1"/>
</dbReference>
<evidence type="ECO:0000256" key="6">
    <source>
        <dbReference type="ARBA" id="ARBA00022679"/>
    </source>
</evidence>
<feature type="binding site" evidence="12">
    <location>
        <position position="126"/>
    </location>
    <ligand>
        <name>L-glutamate</name>
        <dbReference type="ChEBI" id="CHEBI:29985"/>
    </ligand>
</feature>
<feature type="active site" description="Nucleophile" evidence="11">
    <location>
        <position position="404"/>
    </location>
</feature>
<dbReference type="InterPro" id="IPR029055">
    <property type="entry name" value="Ntn_hydrolases_N"/>
</dbReference>
<evidence type="ECO:0000313" key="15">
    <source>
        <dbReference type="EMBL" id="RIB08114.1"/>
    </source>
</evidence>
<evidence type="ECO:0000256" key="7">
    <source>
        <dbReference type="ARBA" id="ARBA00022801"/>
    </source>
</evidence>
<sequence length="596" mass="66682">MVFGYQPIHDYDERHTHHRILRKIIPIVIIVICVGILLVLTFWTTPDNLSPSPFLIIAKNGAVATEVDKCSNIGVDILKDGGSAVDAAIAAELCVGTINAFSAGIGGGGLLLIRLPNGTAEVIDFRETAPLNATKKMFVGTPKNASIGVRSVAVPGEIRGMWEAHQRYGKLPWESLFKPSIKLSREGFAVSAELALRLELYKNDIENTAKTNLSKIYAPSGKVLKENDILYRHNFSKTLEIISKNYSEFYDGRIAKALVEEIQSKNGTIQEIDFKNYSVKIRRPIIGNYRGRKIITTPEPTSGPSLIFMLNLLENYEMPKNRLDVKNFHRIAEVMKFGFARRTELCDPEFVPKSKETVKQHEDRIKEIMSKEYAASIRANISDDHTFPVEYYKPKYDQPEDHGTTHISVIDKNGMAVSFTSTVNLIWGSQVLNLETGILLNDEMDDFSIPGRSNSFGLEPSPYNYIEPGKRPVSSTVPTIVENKDGKLELVAGGSGGSRILTAVLQVLLNVFDFDMNLEEAIDSLRIHHQLVPNSIGVERGFEYKLVDELIDKKHVVQIYDQQDRTYSCQVQAVRQFKKTIHAASDKRKHGKAAGY</sequence>
<dbReference type="EMBL" id="QKWP01001551">
    <property type="protein sequence ID" value="RIB08114.1"/>
    <property type="molecule type" value="Genomic_DNA"/>
</dbReference>
<dbReference type="Pfam" id="PF01019">
    <property type="entry name" value="G_glu_transpept"/>
    <property type="match status" value="1"/>
</dbReference>
<dbReference type="UniPathway" id="UPA00204"/>
<dbReference type="NCBIfam" id="TIGR00066">
    <property type="entry name" value="g_glut_trans"/>
    <property type="match status" value="1"/>
</dbReference>
<evidence type="ECO:0000256" key="10">
    <source>
        <dbReference type="ARBA" id="ARBA00047417"/>
    </source>
</evidence>
<dbReference type="FunFam" id="1.10.246.130:FF:000005">
    <property type="entry name" value="Gamma-glutamyltranspeptidase 1, putative"/>
    <property type="match status" value="1"/>
</dbReference>
<dbReference type="OrthoDB" id="1081007at2759"/>
<keyword evidence="5" id="KW-0645">Protease</keyword>
<dbReference type="GO" id="GO:0006751">
    <property type="term" value="P:glutathione catabolic process"/>
    <property type="evidence" value="ECO:0007669"/>
    <property type="project" value="UniProtKB-UniRule"/>
</dbReference>
<comment type="catalytic activity">
    <reaction evidence="2 13">
        <text>glutathione + H2O = L-cysteinylglycine + L-glutamate</text>
        <dbReference type="Rhea" id="RHEA:28807"/>
        <dbReference type="ChEBI" id="CHEBI:15377"/>
        <dbReference type="ChEBI" id="CHEBI:29985"/>
        <dbReference type="ChEBI" id="CHEBI:57925"/>
        <dbReference type="ChEBI" id="CHEBI:61694"/>
        <dbReference type="EC" id="3.4.19.13"/>
    </reaction>
</comment>
<dbReference type="GO" id="GO:0005886">
    <property type="term" value="C:plasma membrane"/>
    <property type="evidence" value="ECO:0007669"/>
    <property type="project" value="TreeGrafter"/>
</dbReference>
<comment type="pathway">
    <text evidence="3 13">Sulfur metabolism; glutathione metabolism.</text>
</comment>
<dbReference type="GO" id="GO:0000324">
    <property type="term" value="C:fungal-type vacuole"/>
    <property type="evidence" value="ECO:0007669"/>
    <property type="project" value="TreeGrafter"/>
</dbReference>
<feature type="binding site" evidence="12">
    <location>
        <begin position="422"/>
        <end position="424"/>
    </location>
    <ligand>
        <name>L-glutamate</name>
        <dbReference type="ChEBI" id="CHEBI:29985"/>
    </ligand>
</feature>
<dbReference type="STRING" id="44941.A0A397UD52"/>
<dbReference type="SUPFAM" id="SSF56235">
    <property type="entry name" value="N-terminal nucleophile aminohydrolases (Ntn hydrolases)"/>
    <property type="match status" value="1"/>
</dbReference>
<dbReference type="InterPro" id="IPR000101">
    <property type="entry name" value="GGT_peptidase"/>
</dbReference>
<dbReference type="GO" id="GO:0036374">
    <property type="term" value="F:glutathione hydrolase activity"/>
    <property type="evidence" value="ECO:0007669"/>
    <property type="project" value="UniProtKB-UniRule"/>
</dbReference>
<dbReference type="GO" id="GO:0006508">
    <property type="term" value="P:proteolysis"/>
    <property type="evidence" value="ECO:0007669"/>
    <property type="project" value="UniProtKB-KW"/>
</dbReference>
<keyword evidence="14" id="KW-1133">Transmembrane helix</keyword>
<evidence type="ECO:0000256" key="4">
    <source>
        <dbReference type="ARBA" id="ARBA00009381"/>
    </source>
</evidence>
<keyword evidence="8" id="KW-0325">Glycoprotein</keyword>
<feature type="binding site" evidence="12">
    <location>
        <begin position="474"/>
        <end position="475"/>
    </location>
    <ligand>
        <name>L-glutamate</name>
        <dbReference type="ChEBI" id="CHEBI:29985"/>
    </ligand>
</feature>
<keyword evidence="7 13" id="KW-0378">Hydrolase</keyword>
<evidence type="ECO:0000256" key="14">
    <source>
        <dbReference type="SAM" id="Phobius"/>
    </source>
</evidence>
<dbReference type="Proteomes" id="UP000266673">
    <property type="component" value="Unassembled WGS sequence"/>
</dbReference>
<evidence type="ECO:0000256" key="2">
    <source>
        <dbReference type="ARBA" id="ARBA00001089"/>
    </source>
</evidence>
<proteinExistence type="inferred from homology"/>
<keyword evidence="14" id="KW-0812">Transmembrane</keyword>
<evidence type="ECO:0000256" key="3">
    <source>
        <dbReference type="ARBA" id="ARBA00005115"/>
    </source>
</evidence>
<feature type="transmembrane region" description="Helical" evidence="14">
    <location>
        <begin position="24"/>
        <end position="43"/>
    </location>
</feature>
<evidence type="ECO:0000256" key="11">
    <source>
        <dbReference type="PIRSR" id="PIRSR600101-1"/>
    </source>
</evidence>
<organism evidence="15 16">
    <name type="scientific">Gigaspora rosea</name>
    <dbReference type="NCBI Taxonomy" id="44941"/>
    <lineage>
        <taxon>Eukaryota</taxon>
        <taxon>Fungi</taxon>
        <taxon>Fungi incertae sedis</taxon>
        <taxon>Mucoromycota</taxon>
        <taxon>Glomeromycotina</taxon>
        <taxon>Glomeromycetes</taxon>
        <taxon>Diversisporales</taxon>
        <taxon>Gigasporaceae</taxon>
        <taxon>Gigaspora</taxon>
    </lineage>
</organism>
<name>A0A397UD52_9GLOM</name>
<feature type="binding site" evidence="12">
    <location>
        <position position="497"/>
    </location>
    <ligand>
        <name>L-glutamate</name>
        <dbReference type="ChEBI" id="CHEBI:29985"/>
    </ligand>
</feature>
<keyword evidence="14" id="KW-0472">Membrane</keyword>
<dbReference type="PANTHER" id="PTHR11686:SF9">
    <property type="entry name" value="RE13973P"/>
    <property type="match status" value="1"/>
</dbReference>
<comment type="catalytic activity">
    <reaction evidence="1 13">
        <text>an S-substituted glutathione + H2O = an S-substituted L-cysteinylglycine + L-glutamate</text>
        <dbReference type="Rhea" id="RHEA:59468"/>
        <dbReference type="ChEBI" id="CHEBI:15377"/>
        <dbReference type="ChEBI" id="CHEBI:29985"/>
        <dbReference type="ChEBI" id="CHEBI:90779"/>
        <dbReference type="ChEBI" id="CHEBI:143103"/>
        <dbReference type="EC" id="3.4.19.13"/>
    </reaction>
</comment>
<reference evidence="15 16" key="1">
    <citation type="submission" date="2018-06" db="EMBL/GenBank/DDBJ databases">
        <title>Comparative genomics reveals the genomic features of Rhizophagus irregularis, R. cerebriforme, R. diaphanum and Gigaspora rosea, and their symbiotic lifestyle signature.</title>
        <authorList>
            <person name="Morin E."/>
            <person name="San Clemente H."/>
            <person name="Chen E.C.H."/>
            <person name="De La Providencia I."/>
            <person name="Hainaut M."/>
            <person name="Kuo A."/>
            <person name="Kohler A."/>
            <person name="Murat C."/>
            <person name="Tang N."/>
            <person name="Roy S."/>
            <person name="Loubradou J."/>
            <person name="Henrissat B."/>
            <person name="Grigoriev I.V."/>
            <person name="Corradi N."/>
            <person name="Roux C."/>
            <person name="Martin F.M."/>
        </authorList>
    </citation>
    <scope>NUCLEOTIDE SEQUENCE [LARGE SCALE GENOMIC DNA]</scope>
    <source>
        <strain evidence="15 16">DAOM 194757</strain>
    </source>
</reference>
<dbReference type="Gene3D" id="3.60.20.40">
    <property type="match status" value="1"/>
</dbReference>
<comment type="catalytic activity">
    <reaction evidence="10 13">
        <text>an N-terminal (5-L-glutamyl)-[peptide] + an alpha-amino acid = 5-L-glutamyl amino acid + an N-terminal L-alpha-aminoacyl-[peptide]</text>
        <dbReference type="Rhea" id="RHEA:23904"/>
        <dbReference type="Rhea" id="RHEA-COMP:9780"/>
        <dbReference type="Rhea" id="RHEA-COMP:9795"/>
        <dbReference type="ChEBI" id="CHEBI:77644"/>
        <dbReference type="ChEBI" id="CHEBI:78597"/>
        <dbReference type="ChEBI" id="CHEBI:78599"/>
        <dbReference type="ChEBI" id="CHEBI:78608"/>
        <dbReference type="EC" id="2.3.2.2"/>
    </reaction>
</comment>
<keyword evidence="9 13" id="KW-0012">Acyltransferase</keyword>